<gene>
    <name evidence="3" type="ORF">C7T94_00920</name>
</gene>
<organism evidence="3 4">
    <name type="scientific">Pedobacter yulinensis</name>
    <dbReference type="NCBI Taxonomy" id="2126353"/>
    <lineage>
        <taxon>Bacteria</taxon>
        <taxon>Pseudomonadati</taxon>
        <taxon>Bacteroidota</taxon>
        <taxon>Sphingobacteriia</taxon>
        <taxon>Sphingobacteriales</taxon>
        <taxon>Sphingobacteriaceae</taxon>
        <taxon>Pedobacter</taxon>
    </lineage>
</organism>
<dbReference type="GO" id="GO:0006629">
    <property type="term" value="P:lipid metabolic process"/>
    <property type="evidence" value="ECO:0007669"/>
    <property type="project" value="InterPro"/>
</dbReference>
<keyword evidence="1" id="KW-0732">Signal</keyword>
<dbReference type="GO" id="GO:0004622">
    <property type="term" value="F:phosphatidylcholine lysophospholipase activity"/>
    <property type="evidence" value="ECO:0007669"/>
    <property type="project" value="TreeGrafter"/>
</dbReference>
<evidence type="ECO:0000313" key="3">
    <source>
        <dbReference type="EMBL" id="PST84727.1"/>
    </source>
</evidence>
<dbReference type="InterPro" id="IPR008265">
    <property type="entry name" value="Lipase_GDSL_AS"/>
</dbReference>
<keyword evidence="4" id="KW-1185">Reference proteome</keyword>
<dbReference type="SUPFAM" id="SSF52266">
    <property type="entry name" value="SGNH hydrolase"/>
    <property type="match status" value="1"/>
</dbReference>
<dbReference type="PANTHER" id="PTHR30383:SF5">
    <property type="entry name" value="SGNH HYDROLASE-TYPE ESTERASE DOMAIN-CONTAINING PROTEIN"/>
    <property type="match status" value="1"/>
</dbReference>
<dbReference type="OrthoDB" id="9794725at2"/>
<dbReference type="InterPro" id="IPR013830">
    <property type="entry name" value="SGNH_hydro"/>
</dbReference>
<dbReference type="AlphaFoldDB" id="A0A2T3HQR4"/>
<feature type="domain" description="SGNH hydrolase-type esterase" evidence="2">
    <location>
        <begin position="33"/>
        <end position="211"/>
    </location>
</feature>
<feature type="signal peptide" evidence="1">
    <location>
        <begin position="1"/>
        <end position="25"/>
    </location>
</feature>
<proteinExistence type="predicted"/>
<feature type="chain" id="PRO_5015771737" evidence="1">
    <location>
        <begin position="26"/>
        <end position="222"/>
    </location>
</feature>
<dbReference type="InterPro" id="IPR051532">
    <property type="entry name" value="Ester_Hydrolysis_Enzymes"/>
</dbReference>
<dbReference type="RefSeq" id="WP_107212776.1">
    <property type="nucleotide sequence ID" value="NZ_KZ686268.1"/>
</dbReference>
<sequence length="222" mass="24368">MKRHIRTTSAIFILLALATAFTAMKARPKKVIFFGDSITQAGVKENGYITLIKQQLGSTSFDVAGAGIGGNKVYDLYLRLETDVLSKQPDLVFIYVGINDVWHKQTSHTGTDYDKYLKFYQALISKITAAGSKLVLCTPSVIGEKKSGENPLDAELDKYAQGIRELAAKNNIPVCDLRKAFAEYEAGKNPGNAEKGILTSDGVHMNDEGNKFLAKNMLPFIK</sequence>
<evidence type="ECO:0000256" key="1">
    <source>
        <dbReference type="SAM" id="SignalP"/>
    </source>
</evidence>
<reference evidence="3 4" key="1">
    <citation type="submission" date="2018-03" db="EMBL/GenBank/DDBJ databases">
        <authorList>
            <person name="Keele B.F."/>
        </authorList>
    </citation>
    <scope>NUCLEOTIDE SEQUENCE [LARGE SCALE GENOMIC DNA]</scope>
    <source>
        <strain evidence="3 4">YL28-9</strain>
    </source>
</reference>
<dbReference type="Pfam" id="PF13472">
    <property type="entry name" value="Lipase_GDSL_2"/>
    <property type="match status" value="1"/>
</dbReference>
<dbReference type="CDD" id="cd01834">
    <property type="entry name" value="SGNH_hydrolase_like_2"/>
    <property type="match status" value="1"/>
</dbReference>
<comment type="caution">
    <text evidence="3">The sequence shown here is derived from an EMBL/GenBank/DDBJ whole genome shotgun (WGS) entry which is preliminary data.</text>
</comment>
<dbReference type="PROSITE" id="PS01098">
    <property type="entry name" value="LIPASE_GDSL_SER"/>
    <property type="match status" value="1"/>
</dbReference>
<protein>
    <submittedName>
        <fullName evidence="3">G-D-S-L family lipolytic protein</fullName>
    </submittedName>
</protein>
<name>A0A2T3HQR4_9SPHI</name>
<dbReference type="PANTHER" id="PTHR30383">
    <property type="entry name" value="THIOESTERASE 1/PROTEASE 1/LYSOPHOSPHOLIPASE L1"/>
    <property type="match status" value="1"/>
</dbReference>
<dbReference type="EMBL" id="PYLS01000001">
    <property type="protein sequence ID" value="PST84727.1"/>
    <property type="molecule type" value="Genomic_DNA"/>
</dbReference>
<evidence type="ECO:0000313" key="4">
    <source>
        <dbReference type="Proteomes" id="UP000240912"/>
    </source>
</evidence>
<evidence type="ECO:0000259" key="2">
    <source>
        <dbReference type="Pfam" id="PF13472"/>
    </source>
</evidence>
<dbReference type="InterPro" id="IPR036514">
    <property type="entry name" value="SGNH_hydro_sf"/>
</dbReference>
<dbReference type="Proteomes" id="UP000240912">
    <property type="component" value="Unassembled WGS sequence"/>
</dbReference>
<accession>A0A2T3HQR4</accession>
<dbReference type="Gene3D" id="3.40.50.1110">
    <property type="entry name" value="SGNH hydrolase"/>
    <property type="match status" value="1"/>
</dbReference>